<dbReference type="GO" id="GO:0004931">
    <property type="term" value="F:extracellularly ATP-gated monoatomic cation channel activity"/>
    <property type="evidence" value="ECO:0007669"/>
    <property type="project" value="InterPro"/>
</dbReference>
<evidence type="ECO:0000256" key="2">
    <source>
        <dbReference type="ARBA" id="ARBA00009848"/>
    </source>
</evidence>
<feature type="region of interest" description="Disordered" evidence="10">
    <location>
        <begin position="407"/>
        <end position="489"/>
    </location>
</feature>
<dbReference type="Gene3D" id="1.10.287.940">
    <property type="entry name" value="atp-gated p2x4 ion channel"/>
    <property type="match status" value="1"/>
</dbReference>
<protein>
    <submittedName>
        <fullName evidence="11">Uncharacterized protein</fullName>
    </submittedName>
</protein>
<evidence type="ECO:0000313" key="12">
    <source>
        <dbReference type="Proteomes" id="UP000186922"/>
    </source>
</evidence>
<evidence type="ECO:0000256" key="8">
    <source>
        <dbReference type="ARBA" id="ARBA00023286"/>
    </source>
</evidence>
<dbReference type="InterPro" id="IPR059116">
    <property type="entry name" value="P2X_receptor"/>
</dbReference>
<dbReference type="AlphaFoldDB" id="A0A1D1V0X0"/>
<keyword evidence="3" id="KW-0813">Transport</keyword>
<dbReference type="GO" id="GO:0098794">
    <property type="term" value="C:postsynapse"/>
    <property type="evidence" value="ECO:0007669"/>
    <property type="project" value="GOC"/>
</dbReference>
<dbReference type="GO" id="GO:0033198">
    <property type="term" value="P:response to ATP"/>
    <property type="evidence" value="ECO:0007669"/>
    <property type="project" value="InterPro"/>
</dbReference>
<dbReference type="Gene3D" id="2.60.490.10">
    <property type="entry name" value="atp-gated p2x4 ion channel domain"/>
    <property type="match status" value="1"/>
</dbReference>
<comment type="subcellular location">
    <subcellularLocation>
        <location evidence="1">Endomembrane system</location>
    </subcellularLocation>
</comment>
<evidence type="ECO:0000256" key="5">
    <source>
        <dbReference type="ARBA" id="ARBA00022989"/>
    </source>
</evidence>
<comment type="caution">
    <text evidence="11">The sequence shown here is derived from an EMBL/GenBank/DDBJ whole genome shotgun (WGS) entry which is preliminary data.</text>
</comment>
<dbReference type="InterPro" id="IPR027309">
    <property type="entry name" value="P2X_extracellular_dom_sf"/>
</dbReference>
<dbReference type="OrthoDB" id="494673at2759"/>
<evidence type="ECO:0000256" key="4">
    <source>
        <dbReference type="ARBA" id="ARBA00022692"/>
    </source>
</evidence>
<dbReference type="Proteomes" id="UP000186922">
    <property type="component" value="Unassembled WGS sequence"/>
</dbReference>
<keyword evidence="12" id="KW-1185">Reference proteome</keyword>
<keyword evidence="9" id="KW-0407">Ion channel</keyword>
<keyword evidence="4" id="KW-0812">Transmembrane</keyword>
<keyword evidence="5" id="KW-1133">Transmembrane helix</keyword>
<evidence type="ECO:0000256" key="7">
    <source>
        <dbReference type="ARBA" id="ARBA00023136"/>
    </source>
</evidence>
<evidence type="ECO:0000256" key="9">
    <source>
        <dbReference type="ARBA" id="ARBA00023303"/>
    </source>
</evidence>
<organism evidence="11 12">
    <name type="scientific">Ramazzottius varieornatus</name>
    <name type="common">Water bear</name>
    <name type="synonym">Tardigrade</name>
    <dbReference type="NCBI Taxonomy" id="947166"/>
    <lineage>
        <taxon>Eukaryota</taxon>
        <taxon>Metazoa</taxon>
        <taxon>Ecdysozoa</taxon>
        <taxon>Tardigrada</taxon>
        <taxon>Eutardigrada</taxon>
        <taxon>Parachela</taxon>
        <taxon>Hypsibioidea</taxon>
        <taxon>Ramazzottiidae</taxon>
        <taxon>Ramazzottius</taxon>
    </lineage>
</organism>
<feature type="compositionally biased region" description="Basic and acidic residues" evidence="10">
    <location>
        <begin position="480"/>
        <end position="489"/>
    </location>
</feature>
<dbReference type="NCBIfam" id="TIGR00863">
    <property type="entry name" value="P2X"/>
    <property type="match status" value="1"/>
</dbReference>
<evidence type="ECO:0000313" key="11">
    <source>
        <dbReference type="EMBL" id="GAU94295.1"/>
    </source>
</evidence>
<evidence type="ECO:0000256" key="3">
    <source>
        <dbReference type="ARBA" id="ARBA00022448"/>
    </source>
</evidence>
<comment type="similarity">
    <text evidence="2">Belongs to the P2X receptor family.</text>
</comment>
<dbReference type="Pfam" id="PF00864">
    <property type="entry name" value="P2X_receptor"/>
    <property type="match status" value="1"/>
</dbReference>
<sequence length="489" mass="55795">MWYEKMSELRTAPGLKKFVKKHTLNFLFEYETPKVVKVYSTRLGLINRTVQLLVLSYVIGYVFIHQKGYQQFEQAESNTVAKVKGMAITNFSQESGTNNIWDQTDLVIPAETDAFFITTNFIQTPSQKTSKCPEDRNVGFFAACKSDSDCPAGISINLGNGFMTGKCVNSTGTCEIEGWCPTENDYRPEPPLFLSSENFTVLIKNYISFPEFNVKRRNIPDWMTTKHIAECRYHPEKDPYCPIFVVGDMVKAAKENFSSVARTGAVFAFIIHWDCNLDYSEEHCLPKYSFRRMDSPNEKIAKGWNFRHADYWNDPNGVRRRTLYKYYGIRFVFMVYGKGGKFDPETFAMNLGSGIGLLGIATVLCEFLMDFLLKTDAFRQTKVSRIRDDGHKQPTLERMLGKHAAALGGQPINPEMEKLDNGPTRFSSKDHSRNHLTPEDSDDEIAGLSPHEIEALLNRRQSKGAEELRNSQYSLPLMPAKERTKESHL</sequence>
<dbReference type="GO" id="GO:0005886">
    <property type="term" value="C:plasma membrane"/>
    <property type="evidence" value="ECO:0007669"/>
    <property type="project" value="InterPro"/>
</dbReference>
<dbReference type="STRING" id="947166.A0A1D1V0X0"/>
<dbReference type="EMBL" id="BDGG01000002">
    <property type="protein sequence ID" value="GAU94295.1"/>
    <property type="molecule type" value="Genomic_DNA"/>
</dbReference>
<name>A0A1D1V0X0_RAMVA</name>
<feature type="compositionally biased region" description="Basic and acidic residues" evidence="10">
    <location>
        <begin position="427"/>
        <end position="438"/>
    </location>
</feature>
<keyword evidence="7" id="KW-0472">Membrane</keyword>
<dbReference type="InterPro" id="IPR001429">
    <property type="entry name" value="P2X_purnocptor"/>
</dbReference>
<dbReference type="PANTHER" id="PTHR10125">
    <property type="entry name" value="P2X PURINOCEPTOR"/>
    <property type="match status" value="1"/>
</dbReference>
<dbReference type="GO" id="GO:0012505">
    <property type="term" value="C:endomembrane system"/>
    <property type="evidence" value="ECO:0007669"/>
    <property type="project" value="UniProtKB-SubCell"/>
</dbReference>
<gene>
    <name evidence="11" type="primary">RvY_06095-1</name>
    <name evidence="11" type="synonym">RvY_06095.1</name>
    <name evidence="11" type="ORF">RvY_06095</name>
</gene>
<dbReference type="PANTHER" id="PTHR10125:SF31">
    <property type="entry name" value="P2X RECEPTOR E"/>
    <property type="match status" value="1"/>
</dbReference>
<reference evidence="11 12" key="1">
    <citation type="journal article" date="2016" name="Nat. Commun.">
        <title>Extremotolerant tardigrade genome and improved radiotolerance of human cultured cells by tardigrade-unique protein.</title>
        <authorList>
            <person name="Hashimoto T."/>
            <person name="Horikawa D.D."/>
            <person name="Saito Y."/>
            <person name="Kuwahara H."/>
            <person name="Kozuka-Hata H."/>
            <person name="Shin-I T."/>
            <person name="Minakuchi Y."/>
            <person name="Ohishi K."/>
            <person name="Motoyama A."/>
            <person name="Aizu T."/>
            <person name="Enomoto A."/>
            <person name="Kondo K."/>
            <person name="Tanaka S."/>
            <person name="Hara Y."/>
            <person name="Koshikawa S."/>
            <person name="Sagara H."/>
            <person name="Miura T."/>
            <person name="Yokobori S."/>
            <person name="Miyagawa K."/>
            <person name="Suzuki Y."/>
            <person name="Kubo T."/>
            <person name="Oyama M."/>
            <person name="Kohara Y."/>
            <person name="Fujiyama A."/>
            <person name="Arakawa K."/>
            <person name="Katayama T."/>
            <person name="Toyoda A."/>
            <person name="Kunieda T."/>
        </authorList>
    </citation>
    <scope>NUCLEOTIDE SEQUENCE [LARGE SCALE GENOMIC DNA]</scope>
    <source>
        <strain evidence="11 12">YOKOZUNA-1</strain>
    </source>
</reference>
<evidence type="ECO:0000256" key="10">
    <source>
        <dbReference type="SAM" id="MobiDB-lite"/>
    </source>
</evidence>
<accession>A0A1D1V0X0</accession>
<evidence type="ECO:0000256" key="6">
    <source>
        <dbReference type="ARBA" id="ARBA00023065"/>
    </source>
</evidence>
<proteinExistence type="inferred from homology"/>
<dbReference type="GO" id="GO:0070588">
    <property type="term" value="P:calcium ion transmembrane transport"/>
    <property type="evidence" value="ECO:0007669"/>
    <property type="project" value="TreeGrafter"/>
</dbReference>
<evidence type="ECO:0000256" key="1">
    <source>
        <dbReference type="ARBA" id="ARBA00004308"/>
    </source>
</evidence>
<keyword evidence="8" id="KW-1071">Ligand-gated ion channel</keyword>
<dbReference type="PRINTS" id="PR01307">
    <property type="entry name" value="P2XRECEPTOR"/>
</dbReference>
<keyword evidence="6" id="KW-0406">Ion transport</keyword>
<dbReference type="GO" id="GO:0001614">
    <property type="term" value="F:purinergic nucleotide receptor activity"/>
    <property type="evidence" value="ECO:0007669"/>
    <property type="project" value="InterPro"/>
</dbReference>